<dbReference type="RefSeq" id="WP_004745074.1">
    <property type="nucleotide sequence ID" value="NZ_AFWI01000152.1"/>
</dbReference>
<keyword evidence="1" id="KW-0472">Membrane</keyword>
<evidence type="ECO:0000313" key="5">
    <source>
        <dbReference type="Proteomes" id="UP000003836"/>
    </source>
</evidence>
<feature type="domain" description="Chlorhexidine efflux transporter" evidence="2">
    <location>
        <begin position="78"/>
        <end position="140"/>
    </location>
</feature>
<dbReference type="STRING" id="1051646.IX91_21735"/>
<dbReference type="Proteomes" id="UP000003836">
    <property type="component" value="Unassembled WGS sequence"/>
</dbReference>
<proteinExistence type="predicted"/>
<evidence type="ECO:0000313" key="3">
    <source>
        <dbReference type="EMBL" id="AIW16704.1"/>
    </source>
</evidence>
<evidence type="ECO:0000313" key="6">
    <source>
        <dbReference type="Proteomes" id="UP000030071"/>
    </source>
</evidence>
<dbReference type="PATRIC" id="fig|1051646.9.peg.4270"/>
<organism evidence="3 6">
    <name type="scientific">Vibrio tubiashii ATCC 19109</name>
    <dbReference type="NCBI Taxonomy" id="1051646"/>
    <lineage>
        <taxon>Bacteria</taxon>
        <taxon>Pseudomonadati</taxon>
        <taxon>Pseudomonadota</taxon>
        <taxon>Gammaproteobacteria</taxon>
        <taxon>Vibrionales</taxon>
        <taxon>Vibrionaceae</taxon>
        <taxon>Vibrio</taxon>
        <taxon>Vibrio oreintalis group</taxon>
    </lineage>
</organism>
<evidence type="ECO:0000256" key="1">
    <source>
        <dbReference type="SAM" id="Phobius"/>
    </source>
</evidence>
<dbReference type="Proteomes" id="UP000030071">
    <property type="component" value="Chromosome 2"/>
</dbReference>
<dbReference type="KEGG" id="vtu:IX91_21735"/>
<feature type="domain" description="Chlorhexidine efflux transporter" evidence="2">
    <location>
        <begin position="8"/>
        <end position="67"/>
    </location>
</feature>
<dbReference type="InterPro" id="IPR007896">
    <property type="entry name" value="BTP_bacteria"/>
</dbReference>
<sequence length="150" mass="16823">MSNIQSTRTTADRVRHALFFELGLLMTITSISTLVFDSSATTIGGTALALSILAMVWNAIYNYLFDSYLVKYQGHAIKSTQQRVVHTLLFEAGLLFVTVPIIAFALNLTLWQAFLTDIGFVVYALFYAWGFNLAYDRMFPVPFSVEKTSV</sequence>
<reference evidence="4 5" key="2">
    <citation type="journal article" date="2012" name="Int. J. Syst. Evol. Microbiol.">
        <title>Vibrio caribbeanicus sp. nov., isolated from the marine sponge Scleritoderma cyanea.</title>
        <authorList>
            <person name="Hoffmann M."/>
            <person name="Monday S.R."/>
            <person name="Allard M.W."/>
            <person name="Strain E.A."/>
            <person name="Whittaker P."/>
            <person name="Naum M."/>
            <person name="McCarthy P.J."/>
            <person name="Lopez J.V."/>
            <person name="Fischer M."/>
            <person name="Brown E.W."/>
        </authorList>
    </citation>
    <scope>NUCLEOTIDE SEQUENCE [LARGE SCALE GENOMIC DNA]</scope>
    <source>
        <strain evidence="4 5">ATCC 19109</strain>
    </source>
</reference>
<keyword evidence="1" id="KW-1133">Transmembrane helix</keyword>
<name>F9T6E1_9VIBR</name>
<dbReference type="InterPro" id="IPR058208">
    <property type="entry name" value="PACE"/>
</dbReference>
<feature type="transmembrane region" description="Helical" evidence="1">
    <location>
        <begin position="18"/>
        <end position="36"/>
    </location>
</feature>
<feature type="transmembrane region" description="Helical" evidence="1">
    <location>
        <begin position="84"/>
        <end position="104"/>
    </location>
</feature>
<dbReference type="eggNOG" id="COG4125">
    <property type="taxonomic scope" value="Bacteria"/>
</dbReference>
<gene>
    <name evidence="3" type="ORF">IX91_21735</name>
    <name evidence="4" type="ORF">VITU9109_13641</name>
</gene>
<dbReference type="EMBL" id="AFWI01000152">
    <property type="protein sequence ID" value="EGU54604.1"/>
    <property type="molecule type" value="Genomic_DNA"/>
</dbReference>
<feature type="transmembrane region" description="Helical" evidence="1">
    <location>
        <begin position="42"/>
        <end position="64"/>
    </location>
</feature>
<dbReference type="HOGENOM" id="CLU_120004_0_0_6"/>
<reference evidence="4" key="1">
    <citation type="submission" date="2011-08" db="EMBL/GenBank/DDBJ databases">
        <authorList>
            <person name="Hoffman M."/>
            <person name="Strain E.A."/>
            <person name="Brown E."/>
            <person name="Allard M.W."/>
        </authorList>
    </citation>
    <scope>NUCLEOTIDE SEQUENCE</scope>
    <source>
        <strain evidence="4">ATCC 19109</strain>
    </source>
</reference>
<accession>F9T6E1</accession>
<protein>
    <submittedName>
        <fullName evidence="4">Membrane protein</fullName>
    </submittedName>
    <submittedName>
        <fullName evidence="3">Transporter</fullName>
    </submittedName>
</protein>
<dbReference type="GeneID" id="23447346"/>
<dbReference type="Pfam" id="PF05232">
    <property type="entry name" value="BTP"/>
    <property type="match status" value="2"/>
</dbReference>
<evidence type="ECO:0000259" key="2">
    <source>
        <dbReference type="Pfam" id="PF05232"/>
    </source>
</evidence>
<dbReference type="NCBIfam" id="NF033664">
    <property type="entry name" value="PACE_transport"/>
    <property type="match status" value="1"/>
</dbReference>
<evidence type="ECO:0000313" key="4">
    <source>
        <dbReference type="EMBL" id="EGU54604.1"/>
    </source>
</evidence>
<dbReference type="AlphaFoldDB" id="F9T6E1"/>
<dbReference type="EMBL" id="CP009355">
    <property type="protein sequence ID" value="AIW16704.1"/>
    <property type="molecule type" value="Genomic_DNA"/>
</dbReference>
<keyword evidence="5" id="KW-1185">Reference proteome</keyword>
<reference evidence="3 6" key="3">
    <citation type="submission" date="2014-08" db="EMBL/GenBank/DDBJ databases">
        <title>First Complete Genome Sequence of the Shellfish Pathogen Vibrio tubiashii.</title>
        <authorList>
            <person name="Richards G.P."/>
            <person name="Needleman D.S."/>
            <person name="Watson M.A."/>
            <person name="Bono J.L."/>
        </authorList>
    </citation>
    <scope>NUCLEOTIDE SEQUENCE [LARGE SCALE GENOMIC DNA]</scope>
    <source>
        <strain evidence="3 6">ATCC 19109</strain>
    </source>
</reference>
<feature type="transmembrane region" description="Helical" evidence="1">
    <location>
        <begin position="110"/>
        <end position="129"/>
    </location>
</feature>
<keyword evidence="1" id="KW-0812">Transmembrane</keyword>